<organism evidence="1 2">
    <name type="scientific">Cyanobium gracile (strain ATCC 27147 / PCC 6307)</name>
    <dbReference type="NCBI Taxonomy" id="292564"/>
    <lineage>
        <taxon>Bacteria</taxon>
        <taxon>Bacillati</taxon>
        <taxon>Cyanobacteriota</taxon>
        <taxon>Cyanophyceae</taxon>
        <taxon>Synechococcales</taxon>
        <taxon>Prochlorococcaceae</taxon>
        <taxon>Cyanobium</taxon>
    </lineage>
</organism>
<dbReference type="CDD" id="cd21631">
    <property type="entry name" value="RHH_CopG_NikR-like"/>
    <property type="match status" value="1"/>
</dbReference>
<proteinExistence type="predicted"/>
<dbReference type="AlphaFoldDB" id="K9P7L9"/>
<gene>
    <name evidence="1" type="ordered locus">Cyagr_1989</name>
</gene>
<dbReference type="RefSeq" id="WP_015109560.1">
    <property type="nucleotide sequence ID" value="NC_019675.1"/>
</dbReference>
<name>K9P7L9_CYAGP</name>
<evidence type="ECO:0008006" key="3">
    <source>
        <dbReference type="Google" id="ProtNLM"/>
    </source>
</evidence>
<evidence type="ECO:0000313" key="1">
    <source>
        <dbReference type="EMBL" id="AFY29115.1"/>
    </source>
</evidence>
<dbReference type="KEGG" id="cgc:Cyagr_1989"/>
<dbReference type="OrthoDB" id="560340at2"/>
<accession>K9P7L9</accession>
<dbReference type="Proteomes" id="UP000010388">
    <property type="component" value="Chromosome"/>
</dbReference>
<dbReference type="HOGENOM" id="CLU_186849_1_0_3"/>
<sequence length="81" mass="8513">MRTTLQLDDDVLAAARVLARQRRTSLGAVISALARQGLVAPPPGTASSGPSHRNGLPLLPWQPQGAPVDLALVNSLRDELP</sequence>
<dbReference type="EMBL" id="CP003495">
    <property type="protein sequence ID" value="AFY29115.1"/>
    <property type="molecule type" value="Genomic_DNA"/>
</dbReference>
<dbReference type="STRING" id="292564.Cyagr_1989"/>
<dbReference type="eggNOG" id="ENOG5033224">
    <property type="taxonomic scope" value="Bacteria"/>
</dbReference>
<reference evidence="2" key="1">
    <citation type="journal article" date="2013" name="Proc. Natl. Acad. Sci. U.S.A.">
        <title>Improving the coverage of the cyanobacterial phylum using diversity-driven genome sequencing.</title>
        <authorList>
            <person name="Shih P.M."/>
            <person name="Wu D."/>
            <person name="Latifi A."/>
            <person name="Axen S.D."/>
            <person name="Fewer D.P."/>
            <person name="Talla E."/>
            <person name="Calteau A."/>
            <person name="Cai F."/>
            <person name="Tandeau de Marsac N."/>
            <person name="Rippka R."/>
            <person name="Herdman M."/>
            <person name="Sivonen K."/>
            <person name="Coursin T."/>
            <person name="Laurent T."/>
            <person name="Goodwin L."/>
            <person name="Nolan M."/>
            <person name="Davenport K.W."/>
            <person name="Han C.S."/>
            <person name="Rubin E.M."/>
            <person name="Eisen J.A."/>
            <person name="Woyke T."/>
            <person name="Gugger M."/>
            <person name="Kerfeld C.A."/>
        </authorList>
    </citation>
    <scope>NUCLEOTIDE SEQUENCE [LARGE SCALE GENOMIC DNA]</scope>
    <source>
        <strain evidence="2">ATCC 27147 / PCC 6307</strain>
    </source>
</reference>
<protein>
    <recommendedName>
        <fullName evidence="3">CopG family transcriptional regulator</fullName>
    </recommendedName>
</protein>
<evidence type="ECO:0000313" key="2">
    <source>
        <dbReference type="Proteomes" id="UP000010388"/>
    </source>
</evidence>